<feature type="domain" description="F-box" evidence="1">
    <location>
        <begin position="21"/>
        <end position="63"/>
    </location>
</feature>
<dbReference type="GeneID" id="105033723"/>
<dbReference type="AlphaFoldDB" id="A0A6I9QC62"/>
<dbReference type="RefSeq" id="XP_010906931.1">
    <property type="nucleotide sequence ID" value="XM_010908629.3"/>
</dbReference>
<sequence length="294" mass="33990">MRSKPEEIWSPESNMEEGRRWEDLAMDCLVNVFSRLNLEDLTLGVPFVCKSWHKASLDPQCWKILNFRALDLMPWGSFSKRFAQAYHIKSFSFSSFMKLATARSRRSAIDLSLPSTAFIASLPDLIYASNECPRVKLLALPDVLQTYAKRIPEIIGRWKELEFLDMGLKPPSFEPILEQISLHCKSFVGLQMYGCLYREDALAIVTHLPKLKYLAMKGSYLSKQELLVILDGCRELEELDVTRCRGFDVDDEVLRKASGIKAFEYKGSKFHDDYDEYEDVLWGLVLEVHRFHQS</sequence>
<dbReference type="InParanoid" id="A0A6I9QC62"/>
<keyword evidence="2" id="KW-1185">Reference proteome</keyword>
<dbReference type="OrthoDB" id="1929062at2759"/>
<dbReference type="InterPro" id="IPR032675">
    <property type="entry name" value="LRR_dom_sf"/>
</dbReference>
<proteinExistence type="predicted"/>
<evidence type="ECO:0000313" key="3">
    <source>
        <dbReference type="RefSeq" id="XP_010906931.1"/>
    </source>
</evidence>
<dbReference type="InterPro" id="IPR001810">
    <property type="entry name" value="F-box_dom"/>
</dbReference>
<reference evidence="3" key="1">
    <citation type="submission" date="2025-08" db="UniProtKB">
        <authorList>
            <consortium name="RefSeq"/>
        </authorList>
    </citation>
    <scope>IDENTIFICATION</scope>
</reference>
<dbReference type="PANTHER" id="PTHR38926">
    <property type="entry name" value="F-BOX DOMAIN CONTAINING PROTEIN, EXPRESSED"/>
    <property type="match status" value="1"/>
</dbReference>
<evidence type="ECO:0000259" key="1">
    <source>
        <dbReference type="Pfam" id="PF00646"/>
    </source>
</evidence>
<evidence type="ECO:0000313" key="2">
    <source>
        <dbReference type="Proteomes" id="UP000504607"/>
    </source>
</evidence>
<dbReference type="PANTHER" id="PTHR38926:SF5">
    <property type="entry name" value="F-BOX AND LEUCINE-RICH REPEAT PROTEIN 6"/>
    <property type="match status" value="1"/>
</dbReference>
<gene>
    <name evidence="3" type="primary">LOC105033723</name>
</gene>
<dbReference type="KEGG" id="egu:105033723"/>
<dbReference type="Gene3D" id="3.80.10.10">
    <property type="entry name" value="Ribonuclease Inhibitor"/>
    <property type="match status" value="1"/>
</dbReference>
<organism evidence="2 3">
    <name type="scientific">Elaeis guineensis var. tenera</name>
    <name type="common">Oil palm</name>
    <dbReference type="NCBI Taxonomy" id="51953"/>
    <lineage>
        <taxon>Eukaryota</taxon>
        <taxon>Viridiplantae</taxon>
        <taxon>Streptophyta</taxon>
        <taxon>Embryophyta</taxon>
        <taxon>Tracheophyta</taxon>
        <taxon>Spermatophyta</taxon>
        <taxon>Magnoliopsida</taxon>
        <taxon>Liliopsida</taxon>
        <taxon>Arecaceae</taxon>
        <taxon>Arecoideae</taxon>
        <taxon>Cocoseae</taxon>
        <taxon>Elaeidinae</taxon>
        <taxon>Elaeis</taxon>
    </lineage>
</organism>
<dbReference type="SUPFAM" id="SSF52047">
    <property type="entry name" value="RNI-like"/>
    <property type="match status" value="1"/>
</dbReference>
<dbReference type="FunCoup" id="A0A6I9QC62">
    <property type="interactions" value="2"/>
</dbReference>
<accession>A0A6I9QC62</accession>
<dbReference type="Pfam" id="PF00646">
    <property type="entry name" value="F-box"/>
    <property type="match status" value="1"/>
</dbReference>
<dbReference type="Gene3D" id="1.20.1280.50">
    <property type="match status" value="1"/>
</dbReference>
<protein>
    <submittedName>
        <fullName evidence="3">F-box/LRR-repeat protein At3g48880</fullName>
    </submittedName>
</protein>
<dbReference type="Proteomes" id="UP000504607">
    <property type="component" value="Chromosome 1"/>
</dbReference>
<name>A0A6I9QC62_ELAGV</name>